<dbReference type="PANTHER" id="PTHR43433">
    <property type="entry name" value="HYDROLASE, ALPHA/BETA FOLD FAMILY PROTEIN"/>
    <property type="match status" value="1"/>
</dbReference>
<proteinExistence type="predicted"/>
<dbReference type="Proteomes" id="UP000442990">
    <property type="component" value="Unassembled WGS sequence"/>
</dbReference>
<organism evidence="2 3">
    <name type="scientific">Streptomyces triticiradicis</name>
    <dbReference type="NCBI Taxonomy" id="2651189"/>
    <lineage>
        <taxon>Bacteria</taxon>
        <taxon>Bacillati</taxon>
        <taxon>Actinomycetota</taxon>
        <taxon>Actinomycetes</taxon>
        <taxon>Kitasatosporales</taxon>
        <taxon>Streptomycetaceae</taxon>
        <taxon>Streptomyces</taxon>
    </lineage>
</organism>
<dbReference type="RefSeq" id="WP_151470241.1">
    <property type="nucleotide sequence ID" value="NZ_WBKG01000013.1"/>
</dbReference>
<evidence type="ECO:0000313" key="3">
    <source>
        <dbReference type="Proteomes" id="UP000442990"/>
    </source>
</evidence>
<protein>
    <submittedName>
        <fullName evidence="2">Alpha/beta fold hydrolase</fullName>
    </submittedName>
</protein>
<dbReference type="InterPro" id="IPR000073">
    <property type="entry name" value="AB_hydrolase_1"/>
</dbReference>
<name>A0A7J5DF44_9ACTN</name>
<dbReference type="Pfam" id="PF12697">
    <property type="entry name" value="Abhydrolase_6"/>
    <property type="match status" value="1"/>
</dbReference>
<comment type="caution">
    <text evidence="2">The sequence shown here is derived from an EMBL/GenBank/DDBJ whole genome shotgun (WGS) entry which is preliminary data.</text>
</comment>
<dbReference type="SUPFAM" id="SSF53474">
    <property type="entry name" value="alpha/beta-Hydrolases"/>
    <property type="match status" value="1"/>
</dbReference>
<dbReference type="GO" id="GO:0046503">
    <property type="term" value="P:glycerolipid catabolic process"/>
    <property type="evidence" value="ECO:0007669"/>
    <property type="project" value="TreeGrafter"/>
</dbReference>
<feature type="domain" description="AB hydrolase-1" evidence="1">
    <location>
        <begin position="23"/>
        <end position="244"/>
    </location>
</feature>
<keyword evidence="3" id="KW-1185">Reference proteome</keyword>
<reference evidence="2 3" key="1">
    <citation type="submission" date="2019-09" db="EMBL/GenBank/DDBJ databases">
        <title>Isolation and identification of active actinomycetes.</title>
        <authorList>
            <person name="Yu Z."/>
            <person name="Han C."/>
            <person name="Yu B."/>
        </authorList>
    </citation>
    <scope>NUCLEOTIDE SEQUENCE [LARGE SCALE GENOMIC DNA]</scope>
    <source>
        <strain evidence="2 3">NEAU-H2</strain>
    </source>
</reference>
<sequence length="259" mass="27906">MRKVVSRDGTTIAYDKSGEGPPLVLLNGAFRDHTIFDELVPELAQHCTVYAYDRRGRGQSGDAPEYAVEREIEDLQAVIEEAGGSAAVFAGSTGANVALRAALAGAPIAKLALHEPFFRVEGFPKPPSNCAETLRVILEEGDRRDEAAEYFLGPVLGLTPDEVAQWRRSPLWAMNEANAHTLLYDVEICGDFTVPAGRLAGFRTETLVLNSDSTSAWLRAAAQATAAALPNGRGLELPGSWHRIDMDVLGRTLAEFATA</sequence>
<dbReference type="InterPro" id="IPR029058">
    <property type="entry name" value="AB_hydrolase_fold"/>
</dbReference>
<keyword evidence="2" id="KW-0378">Hydrolase</keyword>
<dbReference type="AlphaFoldDB" id="A0A7J5DF44"/>
<dbReference type="Gene3D" id="3.40.50.1820">
    <property type="entry name" value="alpha/beta hydrolase"/>
    <property type="match status" value="1"/>
</dbReference>
<dbReference type="EMBL" id="WBKG01000013">
    <property type="protein sequence ID" value="KAB1987488.1"/>
    <property type="molecule type" value="Genomic_DNA"/>
</dbReference>
<accession>A0A7J5DF44</accession>
<dbReference type="InterPro" id="IPR050471">
    <property type="entry name" value="AB_hydrolase"/>
</dbReference>
<gene>
    <name evidence="2" type="ORF">F8144_17335</name>
</gene>
<evidence type="ECO:0000313" key="2">
    <source>
        <dbReference type="EMBL" id="KAB1987488.1"/>
    </source>
</evidence>
<dbReference type="GO" id="GO:0004806">
    <property type="term" value="F:triacylglycerol lipase activity"/>
    <property type="evidence" value="ECO:0007669"/>
    <property type="project" value="TreeGrafter"/>
</dbReference>
<dbReference type="PANTHER" id="PTHR43433:SF5">
    <property type="entry name" value="AB HYDROLASE-1 DOMAIN-CONTAINING PROTEIN"/>
    <property type="match status" value="1"/>
</dbReference>
<evidence type="ECO:0000259" key="1">
    <source>
        <dbReference type="Pfam" id="PF12697"/>
    </source>
</evidence>